<dbReference type="SUPFAM" id="SSF109755">
    <property type="entry name" value="PhoU-like"/>
    <property type="match status" value="1"/>
</dbReference>
<dbReference type="Pfam" id="PF01895">
    <property type="entry name" value="PhoU"/>
    <property type="match status" value="1"/>
</dbReference>
<dbReference type="EMBL" id="LIUF01000002">
    <property type="protein sequence ID" value="KOX93545.1"/>
    <property type="molecule type" value="Genomic_DNA"/>
</dbReference>
<dbReference type="PANTHER" id="PTHR42930">
    <property type="entry name" value="PHOSPHATE-SPECIFIC TRANSPORT SYSTEM ACCESSORY PROTEIN PHOU"/>
    <property type="match status" value="1"/>
</dbReference>
<dbReference type="GO" id="GO:0030643">
    <property type="term" value="P:intracellular phosphate ion homeostasis"/>
    <property type="evidence" value="ECO:0007669"/>
    <property type="project" value="InterPro"/>
</dbReference>
<dbReference type="Gene3D" id="1.20.58.220">
    <property type="entry name" value="Phosphate transport system protein phou homolog 2, domain 2"/>
    <property type="match status" value="1"/>
</dbReference>
<evidence type="ECO:0000313" key="4">
    <source>
        <dbReference type="EMBL" id="KOX93545.1"/>
    </source>
</evidence>
<evidence type="ECO:0000259" key="2">
    <source>
        <dbReference type="Pfam" id="PF01895"/>
    </source>
</evidence>
<dbReference type="STRING" id="1705562.AMS69_06360"/>
<evidence type="ECO:0000313" key="6">
    <source>
        <dbReference type="Proteomes" id="UP000037729"/>
    </source>
</evidence>
<feature type="region of interest" description="Disordered" evidence="1">
    <location>
        <begin position="331"/>
        <end position="353"/>
    </location>
</feature>
<keyword evidence="5" id="KW-0238">DNA-binding</keyword>
<dbReference type="RefSeq" id="WP_053967239.1">
    <property type="nucleotide sequence ID" value="NZ_LIUF01000002.1"/>
</dbReference>
<dbReference type="OrthoDB" id="40991at2157"/>
<dbReference type="InterPro" id="IPR028366">
    <property type="entry name" value="PhoU"/>
</dbReference>
<name>A0A0M9AM00_9EURY</name>
<evidence type="ECO:0000256" key="1">
    <source>
        <dbReference type="SAM" id="MobiDB-lite"/>
    </source>
</evidence>
<feature type="compositionally biased region" description="Low complexity" evidence="1">
    <location>
        <begin position="342"/>
        <end position="353"/>
    </location>
</feature>
<dbReference type="InterPro" id="IPR038078">
    <property type="entry name" value="PhoU-like_sf"/>
</dbReference>
<evidence type="ECO:0000259" key="3">
    <source>
        <dbReference type="Pfam" id="PF04014"/>
    </source>
</evidence>
<keyword evidence="6" id="KW-1185">Reference proteome</keyword>
<protein>
    <submittedName>
        <fullName evidence="5">AbrB/MazE/SpoVT family DNA-binding domain-containing protein</fullName>
    </submittedName>
    <submittedName>
        <fullName evidence="4">Transcriptional regulator</fullName>
    </submittedName>
</protein>
<evidence type="ECO:0000313" key="5">
    <source>
        <dbReference type="EMBL" id="NLV05432.1"/>
    </source>
</evidence>
<dbReference type="Pfam" id="PF04014">
    <property type="entry name" value="MazE_antitoxin"/>
    <property type="match status" value="1"/>
</dbReference>
<reference evidence="5" key="2">
    <citation type="submission" date="2019-12" db="EMBL/GenBank/DDBJ databases">
        <title>The whole-genome sequencing of Haloarcula japonica strain pws8.</title>
        <authorList>
            <person name="Verma D.K."/>
            <person name="Gopal K."/>
            <person name="Prasad E.S."/>
        </authorList>
    </citation>
    <scope>NUCLEOTIDE SEQUENCE</scope>
    <source>
        <strain evidence="5">Pws8</strain>
    </source>
</reference>
<proteinExistence type="predicted"/>
<dbReference type="InterPro" id="IPR007159">
    <property type="entry name" value="SpoVT-AbrB_dom"/>
</dbReference>
<dbReference type="Proteomes" id="UP000037729">
    <property type="component" value="Unassembled WGS sequence"/>
</dbReference>
<feature type="domain" description="PhoU" evidence="2">
    <location>
        <begin position="140"/>
        <end position="225"/>
    </location>
</feature>
<dbReference type="PATRIC" id="fig|1705562.3.peg.2327"/>
<dbReference type="PANTHER" id="PTHR42930:SF6">
    <property type="entry name" value="PHOSPHATE REGULATORY PROTEIN-LIKE PROTEIN"/>
    <property type="match status" value="1"/>
</dbReference>
<organism evidence="4 6">
    <name type="scientific">Haloarcula rubripromontorii</name>
    <dbReference type="NCBI Taxonomy" id="1705562"/>
    <lineage>
        <taxon>Archaea</taxon>
        <taxon>Methanobacteriati</taxon>
        <taxon>Methanobacteriota</taxon>
        <taxon>Stenosarchaea group</taxon>
        <taxon>Halobacteria</taxon>
        <taxon>Halobacteriales</taxon>
        <taxon>Haloarculaceae</taxon>
        <taxon>Haloarcula</taxon>
    </lineage>
</organism>
<dbReference type="InterPro" id="IPR026022">
    <property type="entry name" value="PhoU_dom"/>
</dbReference>
<sequence>MDTRKIQTVGGGTYTVSLPKEWAESENCTAGTTVNLHTHIDGLLVIQTPESQTTARNRLTLEVGNDDPAEIEQLLRAAYAAGVESVALELPDGYSDEQHRAIERVTRNLTGVTIAEETGSTVTVQTLLDAGEVSVSQSVRQLQFVALSMHRDAMAALTTGTTSDRWGDRDEQADRLYAMIDRYFERGLARLDEIDALGQTRPELFTLWGTANELERVADHAERIGTVADRLDGQPDERIITALDDIAQDVRAVVEDAVRVIIGDACVDTARQTLATRRDVRERITSLDRQLFESGDADYRLTRALDSLTRTAEHGGNIAELGLRMAVRDGAFSDPATDTDEANASSSTAETES</sequence>
<dbReference type="GO" id="GO:0003677">
    <property type="term" value="F:DNA binding"/>
    <property type="evidence" value="ECO:0007669"/>
    <property type="project" value="UniProtKB-KW"/>
</dbReference>
<dbReference type="GO" id="GO:0045936">
    <property type="term" value="P:negative regulation of phosphate metabolic process"/>
    <property type="evidence" value="ECO:0007669"/>
    <property type="project" value="InterPro"/>
</dbReference>
<accession>A0A0M9AM00</accession>
<dbReference type="AlphaFoldDB" id="A0A0M9AM00"/>
<reference evidence="4 6" key="1">
    <citation type="submission" date="2015-08" db="EMBL/GenBank/DDBJ databases">
        <title>Genomes of Isolates from Cabo Rojo, PR.</title>
        <authorList>
            <person name="Sanchez-Nieves R.L."/>
            <person name="Montalvo-Rodriguez R."/>
        </authorList>
    </citation>
    <scope>NUCLEOTIDE SEQUENCE [LARGE SCALE GENOMIC DNA]</scope>
    <source>
        <strain evidence="4 6">SL3</strain>
    </source>
</reference>
<dbReference type="Proteomes" id="UP000610611">
    <property type="component" value="Unassembled WGS sequence"/>
</dbReference>
<dbReference type="EMBL" id="WOWB01000001">
    <property type="protein sequence ID" value="NLV05432.1"/>
    <property type="molecule type" value="Genomic_DNA"/>
</dbReference>
<comment type="caution">
    <text evidence="4">The sequence shown here is derived from an EMBL/GenBank/DDBJ whole genome shotgun (WGS) entry which is preliminary data.</text>
</comment>
<gene>
    <name evidence="4" type="ORF">AMS69_06360</name>
    <name evidence="5" type="ORF">GOC83_04695</name>
</gene>
<feature type="domain" description="SpoVT-AbrB" evidence="3">
    <location>
        <begin position="7"/>
        <end position="51"/>
    </location>
</feature>